<keyword evidence="10" id="KW-0411">Iron-sulfur</keyword>
<evidence type="ECO:0000256" key="11">
    <source>
        <dbReference type="ARBA" id="ARBA00023204"/>
    </source>
</evidence>
<sequence length="291" mass="30809">MTDAHDDATSFVPHLDARQRAMLAEMGVRVWAPRAETAAVDVAPAPVPEVSAPVAPPPVETRPTAAPAPAAAPRAAPATSAVAPVAVPTPSATAERLRPAGVAQMDWPALQAAVAACEACGLCKTRRNTVFGVGDTQTDWMIVGEAPGENEDLQGEPFVGAAGQLLDNMLRAVGRSRSGEGTKGAYIANVLKCRPPANRNPQPQEVAQCEPYLARQVALVKPKIIVAMGRFAVQSLLRTEEPIGRLRGRVHRYEGVPVIVTYHPAYLLRTPADKAKAWEDLCLAMETAEGL</sequence>
<comment type="caution">
    <text evidence="14">The sequence shown here is derived from an EMBL/GenBank/DDBJ whole genome shotgun (WGS) entry which is preliminary data.</text>
</comment>
<gene>
    <name evidence="14" type="ORF">ACFOPI_09335</name>
</gene>
<reference evidence="15" key="1">
    <citation type="journal article" date="2019" name="Int. J. Syst. Evol. Microbiol.">
        <title>The Global Catalogue of Microorganisms (GCM) 10K type strain sequencing project: providing services to taxonomists for standard genome sequencing and annotation.</title>
        <authorList>
            <consortium name="The Broad Institute Genomics Platform"/>
            <consortium name="The Broad Institute Genome Sequencing Center for Infectious Disease"/>
            <person name="Wu L."/>
            <person name="Ma J."/>
        </authorList>
    </citation>
    <scope>NUCLEOTIDE SEQUENCE [LARGE SCALE GENOMIC DNA]</scope>
    <source>
        <strain evidence="15">KCTC 42501</strain>
    </source>
</reference>
<dbReference type="Pfam" id="PF03167">
    <property type="entry name" value="UDG"/>
    <property type="match status" value="1"/>
</dbReference>
<evidence type="ECO:0000256" key="10">
    <source>
        <dbReference type="ARBA" id="ARBA00023014"/>
    </source>
</evidence>
<dbReference type="CDD" id="cd10030">
    <property type="entry name" value="UDG-F4_TTUDGA_SPO1dp_like"/>
    <property type="match status" value="1"/>
</dbReference>
<feature type="region of interest" description="Disordered" evidence="12">
    <location>
        <begin position="48"/>
        <end position="73"/>
    </location>
</feature>
<dbReference type="InterPro" id="IPR005122">
    <property type="entry name" value="Uracil-DNA_glycosylase-like"/>
</dbReference>
<keyword evidence="7" id="KW-0227">DNA damage</keyword>
<dbReference type="EC" id="3.2.2.27" evidence="3"/>
<accession>A0ABV7W348</accession>
<keyword evidence="8" id="KW-0378">Hydrolase</keyword>
<evidence type="ECO:0000256" key="7">
    <source>
        <dbReference type="ARBA" id="ARBA00022763"/>
    </source>
</evidence>
<evidence type="ECO:0000256" key="6">
    <source>
        <dbReference type="ARBA" id="ARBA00022723"/>
    </source>
</evidence>
<keyword evidence="11" id="KW-0234">DNA repair</keyword>
<evidence type="ECO:0000256" key="12">
    <source>
        <dbReference type="SAM" id="MobiDB-lite"/>
    </source>
</evidence>
<comment type="similarity">
    <text evidence="2">Belongs to the uracil-DNA glycosylase (UDG) superfamily. Type 4 (UDGa) family.</text>
</comment>
<dbReference type="EMBL" id="JBHRXX010000004">
    <property type="protein sequence ID" value="MFC3683794.1"/>
    <property type="molecule type" value="Genomic_DNA"/>
</dbReference>
<protein>
    <recommendedName>
        <fullName evidence="4">Type-4 uracil-DNA glycosylase</fullName>
        <ecNumber evidence="3">3.2.2.27</ecNumber>
    </recommendedName>
</protein>
<dbReference type="PANTHER" id="PTHR33693">
    <property type="entry name" value="TYPE-5 URACIL-DNA GLYCOSYLASE"/>
    <property type="match status" value="1"/>
</dbReference>
<evidence type="ECO:0000256" key="9">
    <source>
        <dbReference type="ARBA" id="ARBA00023004"/>
    </source>
</evidence>
<evidence type="ECO:0000256" key="8">
    <source>
        <dbReference type="ARBA" id="ARBA00022801"/>
    </source>
</evidence>
<evidence type="ECO:0000256" key="3">
    <source>
        <dbReference type="ARBA" id="ARBA00012030"/>
    </source>
</evidence>
<organism evidence="14 15">
    <name type="scientific">Hydrogenophaga luteola</name>
    <dbReference type="NCBI Taxonomy" id="1591122"/>
    <lineage>
        <taxon>Bacteria</taxon>
        <taxon>Pseudomonadati</taxon>
        <taxon>Pseudomonadota</taxon>
        <taxon>Betaproteobacteria</taxon>
        <taxon>Burkholderiales</taxon>
        <taxon>Comamonadaceae</taxon>
        <taxon>Hydrogenophaga</taxon>
    </lineage>
</organism>
<dbReference type="RefSeq" id="WP_382173231.1">
    <property type="nucleotide sequence ID" value="NZ_JBHRXX010000004.1"/>
</dbReference>
<evidence type="ECO:0000256" key="1">
    <source>
        <dbReference type="ARBA" id="ARBA00001400"/>
    </source>
</evidence>
<dbReference type="NCBIfam" id="TIGR00758">
    <property type="entry name" value="UDG_fam4"/>
    <property type="match status" value="1"/>
</dbReference>
<keyword evidence="6" id="KW-0479">Metal-binding</keyword>
<evidence type="ECO:0000259" key="13">
    <source>
        <dbReference type="SMART" id="SM00986"/>
    </source>
</evidence>
<dbReference type="SUPFAM" id="SSF52141">
    <property type="entry name" value="Uracil-DNA glycosylase-like"/>
    <property type="match status" value="1"/>
</dbReference>
<dbReference type="InterPro" id="IPR005273">
    <property type="entry name" value="Ura-DNA_glyco_family4"/>
</dbReference>
<keyword evidence="9" id="KW-0408">Iron</keyword>
<evidence type="ECO:0000256" key="4">
    <source>
        <dbReference type="ARBA" id="ARBA00019403"/>
    </source>
</evidence>
<dbReference type="InterPro" id="IPR051536">
    <property type="entry name" value="UDG_Type-4/5"/>
</dbReference>
<feature type="compositionally biased region" description="Low complexity" evidence="12">
    <location>
        <begin position="61"/>
        <end position="73"/>
    </location>
</feature>
<evidence type="ECO:0000256" key="5">
    <source>
        <dbReference type="ARBA" id="ARBA00022485"/>
    </source>
</evidence>
<dbReference type="Proteomes" id="UP001595729">
    <property type="component" value="Unassembled WGS sequence"/>
</dbReference>
<evidence type="ECO:0000313" key="15">
    <source>
        <dbReference type="Proteomes" id="UP001595729"/>
    </source>
</evidence>
<name>A0ABV7W348_9BURK</name>
<evidence type="ECO:0000256" key="2">
    <source>
        <dbReference type="ARBA" id="ARBA00006521"/>
    </source>
</evidence>
<dbReference type="SMART" id="SM00987">
    <property type="entry name" value="UreE_C"/>
    <property type="match status" value="1"/>
</dbReference>
<dbReference type="SMART" id="SM00986">
    <property type="entry name" value="UDG"/>
    <property type="match status" value="1"/>
</dbReference>
<comment type="catalytic activity">
    <reaction evidence="1">
        <text>Hydrolyzes single-stranded DNA or mismatched double-stranded DNA and polynucleotides, releasing free uracil.</text>
        <dbReference type="EC" id="3.2.2.27"/>
    </reaction>
</comment>
<dbReference type="InterPro" id="IPR036895">
    <property type="entry name" value="Uracil-DNA_glycosylase-like_sf"/>
</dbReference>
<dbReference type="PANTHER" id="PTHR33693:SF1">
    <property type="entry name" value="TYPE-4 URACIL-DNA GLYCOSYLASE"/>
    <property type="match status" value="1"/>
</dbReference>
<evidence type="ECO:0000313" key="14">
    <source>
        <dbReference type="EMBL" id="MFC3683794.1"/>
    </source>
</evidence>
<keyword evidence="5" id="KW-0004">4Fe-4S</keyword>
<feature type="domain" description="Uracil-DNA glycosylase-like" evidence="13">
    <location>
        <begin position="131"/>
        <end position="282"/>
    </location>
</feature>
<keyword evidence="15" id="KW-1185">Reference proteome</keyword>
<proteinExistence type="inferred from homology"/>
<dbReference type="Gene3D" id="3.40.470.10">
    <property type="entry name" value="Uracil-DNA glycosylase-like domain"/>
    <property type="match status" value="1"/>
</dbReference>